<sequence>MPIDPLTILGAVGSLYKVVAVTYHFGKRNATTGRLDAGKKHLHTGLDILSNAASGLPPNEAAAMVKNWELLYKQNYPDLREENPFSPFSLHGARGFHQKCSEFESSVRSRSLHVQLHKIVEQIIDEKQDINVVIEKKLAGIKKMLAEKASVTADTEATNTFVKSDGERSSCPSSQSQKTSTPKLAIMSPAGPGFNNRHDEVTDAEWILGPTCVATLLKCDLGFEEEEED</sequence>
<organism evidence="2 3">
    <name type="scientific">Mycena maculata</name>
    <dbReference type="NCBI Taxonomy" id="230809"/>
    <lineage>
        <taxon>Eukaryota</taxon>
        <taxon>Fungi</taxon>
        <taxon>Dikarya</taxon>
        <taxon>Basidiomycota</taxon>
        <taxon>Agaricomycotina</taxon>
        <taxon>Agaricomycetes</taxon>
        <taxon>Agaricomycetidae</taxon>
        <taxon>Agaricales</taxon>
        <taxon>Marasmiineae</taxon>
        <taxon>Mycenaceae</taxon>
        <taxon>Mycena</taxon>
    </lineage>
</organism>
<evidence type="ECO:0000313" key="3">
    <source>
        <dbReference type="Proteomes" id="UP001215280"/>
    </source>
</evidence>
<feature type="region of interest" description="Disordered" evidence="1">
    <location>
        <begin position="163"/>
        <end position="195"/>
    </location>
</feature>
<evidence type="ECO:0000313" key="2">
    <source>
        <dbReference type="EMBL" id="KAJ7782420.1"/>
    </source>
</evidence>
<comment type="caution">
    <text evidence="2">The sequence shown here is derived from an EMBL/GenBank/DDBJ whole genome shotgun (WGS) entry which is preliminary data.</text>
</comment>
<reference evidence="2" key="1">
    <citation type="submission" date="2023-03" db="EMBL/GenBank/DDBJ databases">
        <title>Massive genome expansion in bonnet fungi (Mycena s.s.) driven by repeated elements and novel gene families across ecological guilds.</title>
        <authorList>
            <consortium name="Lawrence Berkeley National Laboratory"/>
            <person name="Harder C.B."/>
            <person name="Miyauchi S."/>
            <person name="Viragh M."/>
            <person name="Kuo A."/>
            <person name="Thoen E."/>
            <person name="Andreopoulos B."/>
            <person name="Lu D."/>
            <person name="Skrede I."/>
            <person name="Drula E."/>
            <person name="Henrissat B."/>
            <person name="Morin E."/>
            <person name="Kohler A."/>
            <person name="Barry K."/>
            <person name="LaButti K."/>
            <person name="Morin E."/>
            <person name="Salamov A."/>
            <person name="Lipzen A."/>
            <person name="Mereny Z."/>
            <person name="Hegedus B."/>
            <person name="Baldrian P."/>
            <person name="Stursova M."/>
            <person name="Weitz H."/>
            <person name="Taylor A."/>
            <person name="Grigoriev I.V."/>
            <person name="Nagy L.G."/>
            <person name="Martin F."/>
            <person name="Kauserud H."/>
        </authorList>
    </citation>
    <scope>NUCLEOTIDE SEQUENCE</scope>
    <source>
        <strain evidence="2">CBHHK188m</strain>
    </source>
</reference>
<dbReference type="Proteomes" id="UP001215280">
    <property type="component" value="Unassembled WGS sequence"/>
</dbReference>
<accession>A0AAD7P085</accession>
<dbReference type="AlphaFoldDB" id="A0AAD7P085"/>
<feature type="compositionally biased region" description="Low complexity" evidence="1">
    <location>
        <begin position="169"/>
        <end position="183"/>
    </location>
</feature>
<keyword evidence="3" id="KW-1185">Reference proteome</keyword>
<evidence type="ECO:0000256" key="1">
    <source>
        <dbReference type="SAM" id="MobiDB-lite"/>
    </source>
</evidence>
<dbReference type="EMBL" id="JARJLG010000003">
    <property type="protein sequence ID" value="KAJ7782420.1"/>
    <property type="molecule type" value="Genomic_DNA"/>
</dbReference>
<gene>
    <name evidence="2" type="ORF">DFH07DRAFT_1055214</name>
</gene>
<protein>
    <submittedName>
        <fullName evidence="2">Uncharacterized protein</fullName>
    </submittedName>
</protein>
<name>A0AAD7P085_9AGAR</name>
<proteinExistence type="predicted"/>